<dbReference type="InterPro" id="IPR050951">
    <property type="entry name" value="Retrovirus_Pol_polyprotein"/>
</dbReference>
<dbReference type="SUPFAM" id="SSF53098">
    <property type="entry name" value="Ribonuclease H-like"/>
    <property type="match status" value="1"/>
</dbReference>
<dbReference type="AlphaFoldDB" id="A0A085NBD4"/>
<dbReference type="InterPro" id="IPR036397">
    <property type="entry name" value="RNaseH_sf"/>
</dbReference>
<feature type="region of interest" description="Disordered" evidence="1">
    <location>
        <begin position="325"/>
        <end position="362"/>
    </location>
</feature>
<accession>A0A085NBD4</accession>
<reference evidence="3" key="1">
    <citation type="journal article" date="2014" name="Nat. Genet.">
        <title>Genome and transcriptome of the porcine whipworm Trichuris suis.</title>
        <authorList>
            <person name="Jex A.R."/>
            <person name="Nejsum P."/>
            <person name="Schwarz E.M."/>
            <person name="Hu L."/>
            <person name="Young N.D."/>
            <person name="Hall R.S."/>
            <person name="Korhonen P.K."/>
            <person name="Liao S."/>
            <person name="Thamsborg S."/>
            <person name="Xia J."/>
            <person name="Xu P."/>
            <person name="Wang S."/>
            <person name="Scheerlinck J.P."/>
            <person name="Hofmann A."/>
            <person name="Sternberg P.W."/>
            <person name="Wang J."/>
            <person name="Gasser R.B."/>
        </authorList>
    </citation>
    <scope>NUCLEOTIDE SEQUENCE [LARGE SCALE GENOMIC DNA]</scope>
    <source>
        <strain evidence="3">DCEP-RM93F</strain>
    </source>
</reference>
<dbReference type="InterPro" id="IPR001584">
    <property type="entry name" value="Integrase_cat-core"/>
</dbReference>
<dbReference type="Gene3D" id="3.30.420.10">
    <property type="entry name" value="Ribonuclease H-like superfamily/Ribonuclease H"/>
    <property type="match status" value="1"/>
</dbReference>
<proteinExistence type="predicted"/>
<protein>
    <recommendedName>
        <fullName evidence="2">Integrase catalytic domain-containing protein</fullName>
    </recommendedName>
</protein>
<dbReference type="PANTHER" id="PTHR37984:SF5">
    <property type="entry name" value="PROTEIN NYNRIN-LIKE"/>
    <property type="match status" value="1"/>
</dbReference>
<feature type="region of interest" description="Disordered" evidence="1">
    <location>
        <begin position="289"/>
        <end position="313"/>
    </location>
</feature>
<evidence type="ECO:0000313" key="3">
    <source>
        <dbReference type="EMBL" id="KFD66780.1"/>
    </source>
</evidence>
<name>A0A085NBD4_9BILA</name>
<evidence type="ECO:0000256" key="1">
    <source>
        <dbReference type="SAM" id="MobiDB-lite"/>
    </source>
</evidence>
<dbReference type="PANTHER" id="PTHR37984">
    <property type="entry name" value="PROTEIN CBG26694"/>
    <property type="match status" value="1"/>
</dbReference>
<organism evidence="3">
    <name type="scientific">Trichuris suis</name>
    <name type="common">pig whipworm</name>
    <dbReference type="NCBI Taxonomy" id="68888"/>
    <lineage>
        <taxon>Eukaryota</taxon>
        <taxon>Metazoa</taxon>
        <taxon>Ecdysozoa</taxon>
        <taxon>Nematoda</taxon>
        <taxon>Enoplea</taxon>
        <taxon>Dorylaimia</taxon>
        <taxon>Trichinellida</taxon>
        <taxon>Trichuridae</taxon>
        <taxon>Trichuris</taxon>
    </lineage>
</organism>
<feature type="compositionally biased region" description="Basic and acidic residues" evidence="1">
    <location>
        <begin position="334"/>
        <end position="347"/>
    </location>
</feature>
<dbReference type="PROSITE" id="PS50994">
    <property type="entry name" value="INTEGRASE"/>
    <property type="match status" value="1"/>
</dbReference>
<dbReference type="GO" id="GO:0015074">
    <property type="term" value="P:DNA integration"/>
    <property type="evidence" value="ECO:0007669"/>
    <property type="project" value="InterPro"/>
</dbReference>
<evidence type="ECO:0000259" key="2">
    <source>
        <dbReference type="PROSITE" id="PS50994"/>
    </source>
</evidence>
<dbReference type="Proteomes" id="UP000030758">
    <property type="component" value="Unassembled WGS sequence"/>
</dbReference>
<gene>
    <name evidence="3" type="ORF">M514_13212</name>
</gene>
<sequence length="362" mass="41177">MVHQKAGHPGVRRTLYFVRRRDPMILKREVARVLSECDICKSIDPAPAKWKRGVLKVSQMWQRVGVDVTHCGKNLYLTRSSAEVARQLESVFYQRGAPEELLTDNDTAFRSREVNRLAEKWGTRLRFRCAYVPSGNGITERCHRTVKVIAARSKCSVQEAVHRYNLTPRDDSSAATAPANAIYRYVLKDRNELNTVPAERSTDCPYSVGDSVWVRPHAGRCDSQYDSDFVTRVISDQAVEVDGMPRHVRDLRRRNTTMDQPPCSTTQLVTNHLADDNDSESGMIRIRTRGEPVQAQPEQDQRQAKAGPRRSARIRRRRGCTLLGCLPAESSENQEDRRNGASSRQEELTPTCDLEIRGECRQ</sequence>
<dbReference type="InterPro" id="IPR012337">
    <property type="entry name" value="RNaseH-like_sf"/>
</dbReference>
<feature type="domain" description="Integrase catalytic" evidence="2">
    <location>
        <begin position="84"/>
        <end position="213"/>
    </location>
</feature>
<dbReference type="GO" id="GO:0003676">
    <property type="term" value="F:nucleic acid binding"/>
    <property type="evidence" value="ECO:0007669"/>
    <property type="project" value="InterPro"/>
</dbReference>
<dbReference type="EMBL" id="KL367520">
    <property type="protein sequence ID" value="KFD66780.1"/>
    <property type="molecule type" value="Genomic_DNA"/>
</dbReference>